<dbReference type="AlphaFoldDB" id="L9Y5H7"/>
<dbReference type="SUPFAM" id="SSF52540">
    <property type="entry name" value="P-loop containing nucleoside triphosphate hydrolases"/>
    <property type="match status" value="1"/>
</dbReference>
<reference evidence="1 2" key="1">
    <citation type="journal article" date="2014" name="PLoS Genet.">
        <title>Phylogenetically driven sequencing of extremely halophilic archaea reveals strategies for static and dynamic osmo-response.</title>
        <authorList>
            <person name="Becker E.A."/>
            <person name="Seitzer P.M."/>
            <person name="Tritt A."/>
            <person name="Larsen D."/>
            <person name="Krusor M."/>
            <person name="Yao A.I."/>
            <person name="Wu D."/>
            <person name="Madern D."/>
            <person name="Eisen J.A."/>
            <person name="Darling A.E."/>
            <person name="Facciotti M.T."/>
        </authorList>
    </citation>
    <scope>NUCLEOTIDE SEQUENCE [LARGE SCALE GENOMIC DNA]</scope>
    <source>
        <strain evidence="1 2">JCM 10478</strain>
    </source>
</reference>
<dbReference type="RefSeq" id="WP_006430095.1">
    <property type="nucleotide sequence ID" value="NZ_AOID01000016.1"/>
</dbReference>
<dbReference type="PATRIC" id="fig|1227496.3.peg.1050"/>
<comment type="caution">
    <text evidence="1">The sequence shown here is derived from an EMBL/GenBank/DDBJ whole genome shotgun (WGS) entry which is preliminary data.</text>
</comment>
<dbReference type="Proteomes" id="UP000011632">
    <property type="component" value="Unassembled WGS sequence"/>
</dbReference>
<protein>
    <recommendedName>
        <fullName evidence="3">Zona occludens toxin N-terminal domain-containing protein</fullName>
    </recommendedName>
</protein>
<evidence type="ECO:0000313" key="1">
    <source>
        <dbReference type="EMBL" id="ELY69325.1"/>
    </source>
</evidence>
<accession>L9Y5H7</accession>
<sequence>MQTYYLTDGSHVLISGATGAGDDYGGKSVLANWWFQNSVVQGWHDVGVFYNPKGLGYVNRKDRVRRVRTLKGLAESYRAGYRLFDFYPRDGGSPASHEPVIEFLRNVPGRKIVVHDEAQSFQDSEGLGWCLAQGGNMANSSEQTDDIRSLVVTQRPWNLPEEHRANMPLKIWVGPFGNEAEHFFSAERMGRAADEVKAATGPYHWSVTDGGDYVETNAPVPEEFA</sequence>
<proteinExistence type="predicted"/>
<gene>
    <name evidence="1" type="ORF">C489_05208</name>
</gene>
<evidence type="ECO:0000313" key="2">
    <source>
        <dbReference type="Proteomes" id="UP000011632"/>
    </source>
</evidence>
<dbReference type="STRING" id="1227496.C489_05208"/>
<organism evidence="1 2">
    <name type="scientific">Natrinema versiforme JCM 10478</name>
    <dbReference type="NCBI Taxonomy" id="1227496"/>
    <lineage>
        <taxon>Archaea</taxon>
        <taxon>Methanobacteriati</taxon>
        <taxon>Methanobacteriota</taxon>
        <taxon>Stenosarchaea group</taxon>
        <taxon>Halobacteria</taxon>
        <taxon>Halobacteriales</taxon>
        <taxon>Natrialbaceae</taxon>
        <taxon>Natrinema</taxon>
    </lineage>
</organism>
<evidence type="ECO:0008006" key="3">
    <source>
        <dbReference type="Google" id="ProtNLM"/>
    </source>
</evidence>
<keyword evidence="2" id="KW-1185">Reference proteome</keyword>
<dbReference type="EMBL" id="AOID01000016">
    <property type="protein sequence ID" value="ELY69325.1"/>
    <property type="molecule type" value="Genomic_DNA"/>
</dbReference>
<dbReference type="InterPro" id="IPR027417">
    <property type="entry name" value="P-loop_NTPase"/>
</dbReference>
<dbReference type="OrthoDB" id="350494at2157"/>
<name>L9Y5H7_9EURY</name>